<dbReference type="SUPFAM" id="SSF52172">
    <property type="entry name" value="CheY-like"/>
    <property type="match status" value="1"/>
</dbReference>
<protein>
    <submittedName>
        <fullName evidence="5">Response regulator transcription factor</fullName>
    </submittedName>
</protein>
<feature type="compositionally biased region" description="Polar residues" evidence="3">
    <location>
        <begin position="30"/>
        <end position="47"/>
    </location>
</feature>
<comment type="caution">
    <text evidence="5">The sequence shown here is derived from an EMBL/GenBank/DDBJ whole genome shotgun (WGS) entry which is preliminary data.</text>
</comment>
<sequence length="181" mass="19321">MSRPPLARPRDSGRPSMVRNMRTGRGRSNRLAQGSATLSRGTLSADSATRRPRGLEVNAAVRVVLVEDHDLLAEAVQAWFEDVPEADVVTRARSIEEARVVVKRLHPDVVVLDRRLPDGDGIGAIRSIKAAAPGVAVLVTTASADHDTVARIDAEGGDGLVLKSNNLDELVTAILRVASPE</sequence>
<keyword evidence="6" id="KW-1185">Reference proteome</keyword>
<feature type="domain" description="Response regulatory" evidence="4">
    <location>
        <begin position="62"/>
        <end position="178"/>
    </location>
</feature>
<evidence type="ECO:0000259" key="4">
    <source>
        <dbReference type="PROSITE" id="PS50110"/>
    </source>
</evidence>
<dbReference type="PANTHER" id="PTHR43214">
    <property type="entry name" value="TWO-COMPONENT RESPONSE REGULATOR"/>
    <property type="match status" value="1"/>
</dbReference>
<proteinExistence type="predicted"/>
<dbReference type="InterPro" id="IPR011006">
    <property type="entry name" value="CheY-like_superfamily"/>
</dbReference>
<dbReference type="GO" id="GO:0003677">
    <property type="term" value="F:DNA binding"/>
    <property type="evidence" value="ECO:0007669"/>
    <property type="project" value="UniProtKB-KW"/>
</dbReference>
<dbReference type="AlphaFoldDB" id="A0A563ELW4"/>
<dbReference type="CDD" id="cd17535">
    <property type="entry name" value="REC_NarL-like"/>
    <property type="match status" value="1"/>
</dbReference>
<gene>
    <name evidence="5" type="ORF">FKR81_29630</name>
</gene>
<organism evidence="5 6">
    <name type="scientific">Lentzea tibetensis</name>
    <dbReference type="NCBI Taxonomy" id="2591470"/>
    <lineage>
        <taxon>Bacteria</taxon>
        <taxon>Bacillati</taxon>
        <taxon>Actinomycetota</taxon>
        <taxon>Actinomycetes</taxon>
        <taxon>Pseudonocardiales</taxon>
        <taxon>Pseudonocardiaceae</taxon>
        <taxon>Lentzea</taxon>
    </lineage>
</organism>
<name>A0A563ELW4_9PSEU</name>
<dbReference type="InterPro" id="IPR039420">
    <property type="entry name" value="WalR-like"/>
</dbReference>
<accession>A0A563ELW4</accession>
<evidence type="ECO:0000313" key="6">
    <source>
        <dbReference type="Proteomes" id="UP000316639"/>
    </source>
</evidence>
<evidence type="ECO:0000256" key="3">
    <source>
        <dbReference type="SAM" id="MobiDB-lite"/>
    </source>
</evidence>
<dbReference type="Proteomes" id="UP000316639">
    <property type="component" value="Unassembled WGS sequence"/>
</dbReference>
<evidence type="ECO:0000256" key="1">
    <source>
        <dbReference type="ARBA" id="ARBA00023125"/>
    </source>
</evidence>
<dbReference type="Gene3D" id="3.40.50.2300">
    <property type="match status" value="1"/>
</dbReference>
<feature type="modified residue" description="4-aspartylphosphate" evidence="2">
    <location>
        <position position="113"/>
    </location>
</feature>
<dbReference type="EMBL" id="VOBR01000022">
    <property type="protein sequence ID" value="TWP48144.1"/>
    <property type="molecule type" value="Genomic_DNA"/>
</dbReference>
<evidence type="ECO:0000256" key="2">
    <source>
        <dbReference type="PROSITE-ProRule" id="PRU00169"/>
    </source>
</evidence>
<dbReference type="InterPro" id="IPR001789">
    <property type="entry name" value="Sig_transdc_resp-reg_receiver"/>
</dbReference>
<reference evidence="5 6" key="1">
    <citation type="submission" date="2019-07" db="EMBL/GenBank/DDBJ databases">
        <title>Lentzea xizangensis sp. nov., isolated from Qinghai-Tibetan Plateau Soils.</title>
        <authorList>
            <person name="Huang J."/>
        </authorList>
    </citation>
    <scope>NUCLEOTIDE SEQUENCE [LARGE SCALE GENOMIC DNA]</scope>
    <source>
        <strain evidence="5 6">FXJ1.1311</strain>
    </source>
</reference>
<dbReference type="PROSITE" id="PS50110">
    <property type="entry name" value="RESPONSE_REGULATORY"/>
    <property type="match status" value="1"/>
</dbReference>
<dbReference type="SMART" id="SM00448">
    <property type="entry name" value="REC"/>
    <property type="match status" value="1"/>
</dbReference>
<keyword evidence="2" id="KW-0597">Phosphoprotein</keyword>
<dbReference type="InterPro" id="IPR058245">
    <property type="entry name" value="NreC/VraR/RcsB-like_REC"/>
</dbReference>
<dbReference type="OrthoDB" id="3526503at2"/>
<keyword evidence="1" id="KW-0238">DNA-binding</keyword>
<evidence type="ECO:0000313" key="5">
    <source>
        <dbReference type="EMBL" id="TWP48144.1"/>
    </source>
</evidence>
<dbReference type="GO" id="GO:0000160">
    <property type="term" value="P:phosphorelay signal transduction system"/>
    <property type="evidence" value="ECO:0007669"/>
    <property type="project" value="InterPro"/>
</dbReference>
<dbReference type="PANTHER" id="PTHR43214:SF43">
    <property type="entry name" value="TWO-COMPONENT RESPONSE REGULATOR"/>
    <property type="match status" value="1"/>
</dbReference>
<dbReference type="Pfam" id="PF00072">
    <property type="entry name" value="Response_reg"/>
    <property type="match status" value="1"/>
</dbReference>
<feature type="region of interest" description="Disordered" evidence="3">
    <location>
        <begin position="1"/>
        <end position="50"/>
    </location>
</feature>